<reference evidence="3" key="1">
    <citation type="submission" date="2017-01" db="EMBL/GenBank/DDBJ databases">
        <authorList>
            <person name="Varghese N."/>
            <person name="Submissions S."/>
        </authorList>
    </citation>
    <scope>NUCLEOTIDE SEQUENCE [LARGE SCALE GENOMIC DNA]</scope>
    <source>
        <strain evidence="3">DSM 18017</strain>
    </source>
</reference>
<name>A0A1N7L9K1_9FLAO</name>
<dbReference type="GO" id="GO:0006260">
    <property type="term" value="P:DNA replication"/>
    <property type="evidence" value="ECO:0007669"/>
    <property type="project" value="InterPro"/>
</dbReference>
<dbReference type="PANTHER" id="PTHR32294">
    <property type="entry name" value="DNA POLYMERASE III SUBUNIT ALPHA"/>
    <property type="match status" value="1"/>
</dbReference>
<dbReference type="Proteomes" id="UP000186744">
    <property type="component" value="Unassembled WGS sequence"/>
</dbReference>
<dbReference type="InterPro" id="IPR004805">
    <property type="entry name" value="DnaE2/DnaE/PolC"/>
</dbReference>
<gene>
    <name evidence="2" type="ORF">SAMN05421786_1011122</name>
</gene>
<accession>A0A1N7L9K1</accession>
<protein>
    <submittedName>
        <fullName evidence="2">DNA polymerase-3 subunit alpha</fullName>
    </submittedName>
</protein>
<dbReference type="GO" id="GO:0008408">
    <property type="term" value="F:3'-5' exonuclease activity"/>
    <property type="evidence" value="ECO:0007669"/>
    <property type="project" value="InterPro"/>
</dbReference>
<keyword evidence="3" id="KW-1185">Reference proteome</keyword>
<feature type="domain" description="DNA polymerase III alpha subunit finger" evidence="1">
    <location>
        <begin position="1"/>
        <end position="74"/>
    </location>
</feature>
<dbReference type="STRING" id="373668.SAMN05421786_1011122"/>
<dbReference type="EMBL" id="FTOL01000001">
    <property type="protein sequence ID" value="SIS70524.1"/>
    <property type="molecule type" value="Genomic_DNA"/>
</dbReference>
<sequence>MRGLLGKLKCNNYKVLIAAFSIIRPGVAQSGMMREYIFRHNHPTKFEYFHEVFEKELGETYGIMVYQEDVIKIAI</sequence>
<dbReference type="AlphaFoldDB" id="A0A1N7L9K1"/>
<evidence type="ECO:0000313" key="2">
    <source>
        <dbReference type="EMBL" id="SIS70524.1"/>
    </source>
</evidence>
<organism evidence="2 3">
    <name type="scientific">Chryseobacterium ureilyticum</name>
    <dbReference type="NCBI Taxonomy" id="373668"/>
    <lineage>
        <taxon>Bacteria</taxon>
        <taxon>Pseudomonadati</taxon>
        <taxon>Bacteroidota</taxon>
        <taxon>Flavobacteriia</taxon>
        <taxon>Flavobacteriales</taxon>
        <taxon>Weeksellaceae</taxon>
        <taxon>Chryseobacterium group</taxon>
        <taxon>Chryseobacterium</taxon>
    </lineage>
</organism>
<dbReference type="Pfam" id="PF17657">
    <property type="entry name" value="DNA_pol3_finger"/>
    <property type="match status" value="1"/>
</dbReference>
<dbReference type="InterPro" id="IPR040982">
    <property type="entry name" value="DNA_pol3_finger"/>
</dbReference>
<evidence type="ECO:0000259" key="1">
    <source>
        <dbReference type="Pfam" id="PF17657"/>
    </source>
</evidence>
<proteinExistence type="predicted"/>
<dbReference type="PANTHER" id="PTHR32294:SF0">
    <property type="entry name" value="DNA POLYMERASE III SUBUNIT ALPHA"/>
    <property type="match status" value="1"/>
</dbReference>
<evidence type="ECO:0000313" key="3">
    <source>
        <dbReference type="Proteomes" id="UP000186744"/>
    </source>
</evidence>